<feature type="compositionally biased region" description="Basic residues" evidence="1">
    <location>
        <begin position="484"/>
        <end position="497"/>
    </location>
</feature>
<organism evidence="2 3">
    <name type="scientific">Dryococelus australis</name>
    <dbReference type="NCBI Taxonomy" id="614101"/>
    <lineage>
        <taxon>Eukaryota</taxon>
        <taxon>Metazoa</taxon>
        <taxon>Ecdysozoa</taxon>
        <taxon>Arthropoda</taxon>
        <taxon>Hexapoda</taxon>
        <taxon>Insecta</taxon>
        <taxon>Pterygota</taxon>
        <taxon>Neoptera</taxon>
        <taxon>Polyneoptera</taxon>
        <taxon>Phasmatodea</taxon>
        <taxon>Verophasmatodea</taxon>
        <taxon>Anareolatae</taxon>
        <taxon>Phasmatidae</taxon>
        <taxon>Eurycanthinae</taxon>
        <taxon>Dryococelus</taxon>
    </lineage>
</organism>
<evidence type="ECO:0000256" key="1">
    <source>
        <dbReference type="SAM" id="MobiDB-lite"/>
    </source>
</evidence>
<feature type="region of interest" description="Disordered" evidence="1">
    <location>
        <begin position="423"/>
        <end position="504"/>
    </location>
</feature>
<feature type="compositionally biased region" description="Basic and acidic residues" evidence="1">
    <location>
        <begin position="455"/>
        <end position="469"/>
    </location>
</feature>
<feature type="compositionally biased region" description="Polar residues" evidence="1">
    <location>
        <begin position="136"/>
        <end position="149"/>
    </location>
</feature>
<dbReference type="Proteomes" id="UP001159363">
    <property type="component" value="Chromosome 6"/>
</dbReference>
<evidence type="ECO:0000313" key="3">
    <source>
        <dbReference type="Proteomes" id="UP001159363"/>
    </source>
</evidence>
<protein>
    <submittedName>
        <fullName evidence="2">Uncharacterized protein</fullName>
    </submittedName>
</protein>
<reference evidence="2 3" key="1">
    <citation type="submission" date="2023-02" db="EMBL/GenBank/DDBJ databases">
        <title>LHISI_Scaffold_Assembly.</title>
        <authorList>
            <person name="Stuart O.P."/>
            <person name="Cleave R."/>
            <person name="Magrath M.J.L."/>
            <person name="Mikheyev A.S."/>
        </authorList>
    </citation>
    <scope>NUCLEOTIDE SEQUENCE [LARGE SCALE GENOMIC DNA]</scope>
    <source>
        <strain evidence="2">Daus_M_001</strain>
        <tissue evidence="2">Leg muscle</tissue>
    </source>
</reference>
<accession>A0ABQ9H4R5</accession>
<evidence type="ECO:0000313" key="2">
    <source>
        <dbReference type="EMBL" id="KAJ8879235.1"/>
    </source>
</evidence>
<dbReference type="EMBL" id="JARBHB010000007">
    <property type="protein sequence ID" value="KAJ8879235.1"/>
    <property type="molecule type" value="Genomic_DNA"/>
</dbReference>
<gene>
    <name evidence="2" type="ORF">PR048_019841</name>
</gene>
<proteinExistence type="predicted"/>
<feature type="region of interest" description="Disordered" evidence="1">
    <location>
        <begin position="130"/>
        <end position="162"/>
    </location>
</feature>
<sequence length="535" mass="59154">MTSLALGGEEGKPPYGRDYANRTDDTRVSGILDDLGDIAQFFCPSPSTARLEMRRIFWASIEWPLVRARTTTRDDKRRRSDCENSTWNYGALPCWKRHPSALLATLSRASECAKRFRRLLTASWGEREIPQKTRRPTASSGTIPTSENPVTRPGIEPGSERVNRSATVAPRCLGVWCWLLRFLLVPLAMQAGRRYKEMFFHHFTLQGVCGKYPGLATDPVAFRKPSRIACRLYSKRGHHLLEGVPDIGAKAPCTLDDRVIQSVSMLSYSGRQLSRRVSARGSIVAGSLEKGEKSVGMRKGDTTLETRILASHLDEPGSILGGVAPVFSHVGIVLDDAGRRTFSGISRFPRSFTPALLHTHLASPSSALKTSMLRAAQIISLTHSLHVLPVYCISIFLSALYQNPVTKGGAIRGLGKESAMAFVRDPSNHSPGVISENHGKPKSRWPARESNPGPPERESSLKYRMKRGDYGAVPKCKGRENGRSPRKPANQRHRPARLPHATPLGIEASLPWEASSLTTTPPRLRLDAREVLDYM</sequence>
<keyword evidence="3" id="KW-1185">Reference proteome</keyword>
<feature type="region of interest" description="Disordered" evidence="1">
    <location>
        <begin position="1"/>
        <end position="22"/>
    </location>
</feature>
<name>A0ABQ9H4R5_9NEOP</name>
<comment type="caution">
    <text evidence="2">The sequence shown here is derived from an EMBL/GenBank/DDBJ whole genome shotgun (WGS) entry which is preliminary data.</text>
</comment>